<dbReference type="RefSeq" id="WP_012164892.1">
    <property type="nucleotide sequence ID" value="NC_009925.1"/>
</dbReference>
<organism evidence="2 3">
    <name type="scientific">Acaryochloris marina (strain MBIC 11017)</name>
    <dbReference type="NCBI Taxonomy" id="329726"/>
    <lineage>
        <taxon>Bacteria</taxon>
        <taxon>Bacillati</taxon>
        <taxon>Cyanobacteriota</taxon>
        <taxon>Cyanophyceae</taxon>
        <taxon>Acaryochloridales</taxon>
        <taxon>Acaryochloridaceae</taxon>
        <taxon>Acaryochloris</taxon>
    </lineage>
</organism>
<protein>
    <submittedName>
        <fullName evidence="2">Aminoglycoside phosphotransferase, putative</fullName>
    </submittedName>
</protein>
<keyword evidence="3" id="KW-1185">Reference proteome</keyword>
<dbReference type="eggNOG" id="COG2334">
    <property type="taxonomic scope" value="Bacteria"/>
</dbReference>
<evidence type="ECO:0000313" key="2">
    <source>
        <dbReference type="EMBL" id="ABW29589.1"/>
    </source>
</evidence>
<reference evidence="2 3" key="1">
    <citation type="journal article" date="2008" name="Proc. Natl. Acad. Sci. U.S.A.">
        <title>Niche adaptation and genome expansion in the chlorophyll d-producing cyanobacterium Acaryochloris marina.</title>
        <authorList>
            <person name="Swingley W.D."/>
            <person name="Chen M."/>
            <person name="Cheung P.C."/>
            <person name="Conrad A.L."/>
            <person name="Dejesa L.C."/>
            <person name="Hao J."/>
            <person name="Honchak B.M."/>
            <person name="Karbach L.E."/>
            <person name="Kurdoglu A."/>
            <person name="Lahiri S."/>
            <person name="Mastrian S.D."/>
            <person name="Miyashita H."/>
            <person name="Page L."/>
            <person name="Ramakrishna P."/>
            <person name="Satoh S."/>
            <person name="Sattley W.M."/>
            <person name="Shimada Y."/>
            <person name="Taylor H.L."/>
            <person name="Tomo T."/>
            <person name="Tsuchiya T."/>
            <person name="Wang Z.T."/>
            <person name="Raymond J."/>
            <person name="Mimuro M."/>
            <person name="Blankenship R.E."/>
            <person name="Touchman J.W."/>
        </authorList>
    </citation>
    <scope>NUCLEOTIDE SEQUENCE [LARGE SCALE GENOMIC DNA]</scope>
    <source>
        <strain evidence="3">MBIC 11017</strain>
    </source>
</reference>
<accession>B0C097</accession>
<dbReference type="InterPro" id="IPR011009">
    <property type="entry name" value="Kinase-like_dom_sf"/>
</dbReference>
<dbReference type="KEGG" id="amr:AM1_4615"/>
<dbReference type="Gene3D" id="3.90.1200.10">
    <property type="match status" value="1"/>
</dbReference>
<dbReference type="EMBL" id="CP000828">
    <property type="protein sequence ID" value="ABW29589.1"/>
    <property type="molecule type" value="Genomic_DNA"/>
</dbReference>
<dbReference type="AlphaFoldDB" id="B0C097"/>
<proteinExistence type="predicted"/>
<dbReference type="Proteomes" id="UP000000268">
    <property type="component" value="Chromosome"/>
</dbReference>
<evidence type="ECO:0000313" key="3">
    <source>
        <dbReference type="Proteomes" id="UP000000268"/>
    </source>
</evidence>
<keyword evidence="2" id="KW-0808">Transferase</keyword>
<dbReference type="GO" id="GO:0016740">
    <property type="term" value="F:transferase activity"/>
    <property type="evidence" value="ECO:0007669"/>
    <property type="project" value="UniProtKB-KW"/>
</dbReference>
<gene>
    <name evidence="2" type="ordered locus">AM1_4615</name>
</gene>
<evidence type="ECO:0000259" key="1">
    <source>
        <dbReference type="Pfam" id="PF01636"/>
    </source>
</evidence>
<dbReference type="InterPro" id="IPR050249">
    <property type="entry name" value="Pseudomonas-type_ThrB"/>
</dbReference>
<name>B0C097_ACAM1</name>
<dbReference type="PANTHER" id="PTHR21064">
    <property type="entry name" value="AMINOGLYCOSIDE PHOSPHOTRANSFERASE DOMAIN-CONTAINING PROTEIN-RELATED"/>
    <property type="match status" value="1"/>
</dbReference>
<dbReference type="SUPFAM" id="SSF56112">
    <property type="entry name" value="Protein kinase-like (PK-like)"/>
    <property type="match status" value="1"/>
</dbReference>
<feature type="domain" description="Aminoglycoside phosphotransferase" evidence="1">
    <location>
        <begin position="26"/>
        <end position="269"/>
    </location>
</feature>
<sequence>MSDPLPPGSSPWLVAEQFKSAGTIVDVQEFGQGNINSTFLVTLDTVTDQRFILQRINTQVFQQPQLVMRNIRTYSEHVCQRLQTDGCQRRWEVPQVLLTSDRQDHWVSPNGDFWRAMSFVETAHALQEITTPDQAEEVGYALGMFHHLISDLPAEQLADTLEGFHITPQYLQQFEQVQDTRVELTPEVEYCLQFVCDRKQDTNILETAKAEGKLRLRLMHGDPKINNILMDTDTQQAVSVIDLDTVKPGLIHYDIGDCLRSGCNPLGEETEQWEMVHFDLKMCQRILQGYLAVAQSFLTEDDYDYLYDAIRLIAFELGLRFFTDYLAGNVYFKVNHPDHNLNRALVQFKLTESIETQSEAIQALIQSLR</sequence>
<dbReference type="InterPro" id="IPR002575">
    <property type="entry name" value="Aminoglycoside_PTrfase"/>
</dbReference>
<dbReference type="STRING" id="329726.AM1_4615"/>
<dbReference type="HOGENOM" id="CLU_037718_0_0_3"/>
<dbReference type="PANTHER" id="PTHR21064:SF5">
    <property type="entry name" value="SLR1880 PROTEIN"/>
    <property type="match status" value="1"/>
</dbReference>
<dbReference type="OrthoDB" id="526037at2"/>
<dbReference type="Pfam" id="PF01636">
    <property type="entry name" value="APH"/>
    <property type="match status" value="1"/>
</dbReference>